<proteinExistence type="predicted"/>
<sequence length="115" mass="12320">MNAVLTGAVLAVDEQLPEDVGKSGPFGLFLVLVLLVAAALLVRSMNGHLKRLPRDFDDRGDDGPAVVVPDTPAELVDPPRQPGQDLLDTLRRAPRAIEGPRPERGDGDRTDPPAR</sequence>
<keyword evidence="2" id="KW-0812">Transmembrane</keyword>
<evidence type="ECO:0000256" key="1">
    <source>
        <dbReference type="SAM" id="MobiDB-lite"/>
    </source>
</evidence>
<dbReference type="Proteomes" id="UP000239210">
    <property type="component" value="Unassembled WGS sequence"/>
</dbReference>
<accession>A0A2T0TUP5</accession>
<feature type="transmembrane region" description="Helical" evidence="2">
    <location>
        <begin position="24"/>
        <end position="42"/>
    </location>
</feature>
<dbReference type="AlphaFoldDB" id="A0A2T0TUP5"/>
<feature type="region of interest" description="Disordered" evidence="1">
    <location>
        <begin position="51"/>
        <end position="115"/>
    </location>
</feature>
<keyword evidence="4" id="KW-1185">Reference proteome</keyword>
<dbReference type="RefSeq" id="WP_245887815.1">
    <property type="nucleotide sequence ID" value="NZ_PVTG01000006.1"/>
</dbReference>
<evidence type="ECO:0000313" key="3">
    <source>
        <dbReference type="EMBL" id="PRY49381.1"/>
    </source>
</evidence>
<evidence type="ECO:0000256" key="2">
    <source>
        <dbReference type="SAM" id="Phobius"/>
    </source>
</evidence>
<name>A0A2T0TUP5_9ACTN</name>
<keyword evidence="2" id="KW-0472">Membrane</keyword>
<feature type="compositionally biased region" description="Basic and acidic residues" evidence="1">
    <location>
        <begin position="98"/>
        <end position="115"/>
    </location>
</feature>
<gene>
    <name evidence="3" type="ORF">LY71_106159</name>
</gene>
<organism evidence="3 4">
    <name type="scientific">Geodermatophilus tzadiensis</name>
    <dbReference type="NCBI Taxonomy" id="1137988"/>
    <lineage>
        <taxon>Bacteria</taxon>
        <taxon>Bacillati</taxon>
        <taxon>Actinomycetota</taxon>
        <taxon>Actinomycetes</taxon>
        <taxon>Geodermatophilales</taxon>
        <taxon>Geodermatophilaceae</taxon>
        <taxon>Geodermatophilus</taxon>
    </lineage>
</organism>
<comment type="caution">
    <text evidence="3">The sequence shown here is derived from an EMBL/GenBank/DDBJ whole genome shotgun (WGS) entry which is preliminary data.</text>
</comment>
<evidence type="ECO:0000313" key="4">
    <source>
        <dbReference type="Proteomes" id="UP000239210"/>
    </source>
</evidence>
<protein>
    <submittedName>
        <fullName evidence="3">Uncharacterized protein</fullName>
    </submittedName>
</protein>
<dbReference type="EMBL" id="PVTG01000006">
    <property type="protein sequence ID" value="PRY49381.1"/>
    <property type="molecule type" value="Genomic_DNA"/>
</dbReference>
<keyword evidence="2" id="KW-1133">Transmembrane helix</keyword>
<reference evidence="3 4" key="1">
    <citation type="submission" date="2018-03" db="EMBL/GenBank/DDBJ databases">
        <title>Genomic Encyclopedia of Archaeal and Bacterial Type Strains, Phase II (KMG-II): from individual species to whole genera.</title>
        <authorList>
            <person name="Goeker M."/>
        </authorList>
    </citation>
    <scope>NUCLEOTIDE SEQUENCE [LARGE SCALE GENOMIC DNA]</scope>
    <source>
        <strain evidence="3 4">DSM 45416</strain>
    </source>
</reference>